<dbReference type="AlphaFoldDB" id="A0A1W6ZYP1"/>
<dbReference type="SUPFAM" id="SSF160519">
    <property type="entry name" value="BB2672-like"/>
    <property type="match status" value="1"/>
</dbReference>
<dbReference type="KEGG" id="psin:CAK95_27660"/>
<gene>
    <name evidence="1" type="ORF">CAK95_27660</name>
</gene>
<dbReference type="Gene3D" id="3.30.1330.110">
    <property type="entry name" value="BB2672"/>
    <property type="match status" value="1"/>
</dbReference>
<name>A0A1W6ZYP1_9HYPH</name>
<dbReference type="RefSeq" id="WP_086090898.1">
    <property type="nucleotide sequence ID" value="NZ_CP021112.1"/>
</dbReference>
<dbReference type="InterPro" id="IPR009569">
    <property type="entry name" value="AA_synth_put"/>
</dbReference>
<reference evidence="1 2" key="1">
    <citation type="submission" date="2017-05" db="EMBL/GenBank/DDBJ databases">
        <title>Full genome sequence of Pseudorhodoplanes sinuspersici.</title>
        <authorList>
            <person name="Dastgheib S.M.M."/>
            <person name="Shavandi M."/>
            <person name="Tirandaz H."/>
        </authorList>
    </citation>
    <scope>NUCLEOTIDE SEQUENCE [LARGE SCALE GENOMIC DNA]</scope>
    <source>
        <strain evidence="1 2">RIPI110</strain>
    </source>
</reference>
<dbReference type="Pfam" id="PF06684">
    <property type="entry name" value="AA_synth"/>
    <property type="match status" value="1"/>
</dbReference>
<evidence type="ECO:0000313" key="1">
    <source>
        <dbReference type="EMBL" id="ARQ02466.1"/>
    </source>
</evidence>
<protein>
    <submittedName>
        <fullName evidence="1">Uncharacterized protein</fullName>
    </submittedName>
</protein>
<accession>A0A1W6ZYP1</accession>
<evidence type="ECO:0000313" key="2">
    <source>
        <dbReference type="Proteomes" id="UP000194137"/>
    </source>
</evidence>
<dbReference type="EMBL" id="CP021112">
    <property type="protein sequence ID" value="ARQ02466.1"/>
    <property type="molecule type" value="Genomic_DNA"/>
</dbReference>
<sequence>MELKIRRTSTIVEERFVEAGRDADLPLRKVAVVAIIENPYLGRYVEDLSPLINASPALGAQMAKPAMAAMAPYGVQSYGKGGLVGTAGEQEHANALLTTVFANPFRDAIGRADAWISSMTKVVAPGTPIDIPMNCIEDVYVRSHYDGMTLMLPDAPMPDEIALIFCLANRGRINARVGGMTYDEAVKRRKD</sequence>
<proteinExistence type="predicted"/>
<organism evidence="1 2">
    <name type="scientific">Pseudorhodoplanes sinuspersici</name>
    <dbReference type="NCBI Taxonomy" id="1235591"/>
    <lineage>
        <taxon>Bacteria</taxon>
        <taxon>Pseudomonadati</taxon>
        <taxon>Pseudomonadota</taxon>
        <taxon>Alphaproteobacteria</taxon>
        <taxon>Hyphomicrobiales</taxon>
        <taxon>Pseudorhodoplanes</taxon>
    </lineage>
</organism>
<dbReference type="InterPro" id="IPR035936">
    <property type="entry name" value="BB2672"/>
</dbReference>
<dbReference type="OrthoDB" id="9803312at2"/>
<keyword evidence="2" id="KW-1185">Reference proteome</keyword>
<dbReference type="Proteomes" id="UP000194137">
    <property type="component" value="Chromosome"/>
</dbReference>
<dbReference type="STRING" id="1235591.CAK95_27660"/>